<accession>A0A409VM65</accession>
<dbReference type="GO" id="GO:0003677">
    <property type="term" value="F:DNA binding"/>
    <property type="evidence" value="ECO:0007669"/>
    <property type="project" value="UniProtKB-KW"/>
</dbReference>
<dbReference type="AlphaFoldDB" id="A0A409VM65"/>
<comment type="subcellular location">
    <subcellularLocation>
        <location evidence="1">Nucleus</location>
    </subcellularLocation>
</comment>
<evidence type="ECO:0000256" key="5">
    <source>
        <dbReference type="ARBA" id="ARBA00023163"/>
    </source>
</evidence>
<keyword evidence="5" id="KW-0804">Transcription</keyword>
<feature type="compositionally biased region" description="Polar residues" evidence="7">
    <location>
        <begin position="17"/>
        <end position="26"/>
    </location>
</feature>
<keyword evidence="6" id="KW-0539">Nucleus</keyword>
<dbReference type="InterPro" id="IPR009044">
    <property type="entry name" value="ssDNA-bd_transcriptional_reg"/>
</dbReference>
<dbReference type="InterPro" id="IPR003173">
    <property type="entry name" value="PC4_C"/>
</dbReference>
<evidence type="ECO:0000256" key="6">
    <source>
        <dbReference type="ARBA" id="ARBA00023242"/>
    </source>
</evidence>
<evidence type="ECO:0000256" key="3">
    <source>
        <dbReference type="ARBA" id="ARBA00023015"/>
    </source>
</evidence>
<reference evidence="9 10" key="1">
    <citation type="journal article" date="2018" name="Evol. Lett.">
        <title>Horizontal gene cluster transfer increased hallucinogenic mushroom diversity.</title>
        <authorList>
            <person name="Reynolds H.T."/>
            <person name="Vijayakumar V."/>
            <person name="Gluck-Thaler E."/>
            <person name="Korotkin H.B."/>
            <person name="Matheny P.B."/>
            <person name="Slot J.C."/>
        </authorList>
    </citation>
    <scope>NUCLEOTIDE SEQUENCE [LARGE SCALE GENOMIC DNA]</scope>
    <source>
        <strain evidence="9 10">2631</strain>
    </source>
</reference>
<dbReference type="InParanoid" id="A0A409VM65"/>
<dbReference type="InterPro" id="IPR045125">
    <property type="entry name" value="Sub1/Tcp4-like"/>
</dbReference>
<feature type="domain" description="Transcriptional coactivator p15 (PC4) C-terminal" evidence="8">
    <location>
        <begin position="99"/>
        <end position="148"/>
    </location>
</feature>
<dbReference type="GO" id="GO:0003713">
    <property type="term" value="F:transcription coactivator activity"/>
    <property type="evidence" value="ECO:0007669"/>
    <property type="project" value="InterPro"/>
</dbReference>
<dbReference type="Proteomes" id="UP000283269">
    <property type="component" value="Unassembled WGS sequence"/>
</dbReference>
<sequence length="163" mass="18058">MPKRKVSDAEEEDFITSEESSASFSGEDSAAEKKSKTTSAAARQKQKHKKDETPVNKKVREEVKEDDDGPSTKLELTESETIPEEVKIRTTSEGDKYIDLGKKKRAVARSFKGVPLIDIREFYGADGQEKPGKKGIALTLEQWQSLKSGASAIDKLLEGLKKK</sequence>
<proteinExistence type="inferred from homology"/>
<comment type="caution">
    <text evidence="9">The sequence shown here is derived from an EMBL/GenBank/DDBJ whole genome shotgun (WGS) entry which is preliminary data.</text>
</comment>
<evidence type="ECO:0000313" key="9">
    <source>
        <dbReference type="EMBL" id="PPQ67306.1"/>
    </source>
</evidence>
<dbReference type="SUPFAM" id="SSF54447">
    <property type="entry name" value="ssDNA-binding transcriptional regulator domain"/>
    <property type="match status" value="1"/>
</dbReference>
<evidence type="ECO:0000256" key="7">
    <source>
        <dbReference type="SAM" id="MobiDB-lite"/>
    </source>
</evidence>
<evidence type="ECO:0000256" key="2">
    <source>
        <dbReference type="ARBA" id="ARBA00009001"/>
    </source>
</evidence>
<dbReference type="OrthoDB" id="2505440at2759"/>
<feature type="compositionally biased region" description="Basic and acidic residues" evidence="7">
    <location>
        <begin position="49"/>
        <end position="63"/>
    </location>
</feature>
<evidence type="ECO:0000313" key="10">
    <source>
        <dbReference type="Proteomes" id="UP000283269"/>
    </source>
</evidence>
<dbReference type="Gene3D" id="2.30.31.10">
    <property type="entry name" value="Transcriptional Coactivator Pc4, Chain A"/>
    <property type="match status" value="1"/>
</dbReference>
<dbReference type="PANTHER" id="PTHR13215">
    <property type="entry name" value="RNA POLYMERASE II TRANSCRIPTIONAL COACTIVATOR"/>
    <property type="match status" value="1"/>
</dbReference>
<protein>
    <recommendedName>
        <fullName evidence="8">Transcriptional coactivator p15 (PC4) C-terminal domain-containing protein</fullName>
    </recommendedName>
</protein>
<feature type="region of interest" description="Disordered" evidence="7">
    <location>
        <begin position="1"/>
        <end position="81"/>
    </location>
</feature>
<keyword evidence="4" id="KW-0238">DNA-binding</keyword>
<name>A0A409VM65_PSICY</name>
<gene>
    <name evidence="9" type="ORF">CVT25_005890</name>
</gene>
<dbReference type="STRING" id="93625.A0A409VM65"/>
<dbReference type="GO" id="GO:0060261">
    <property type="term" value="P:positive regulation of transcription initiation by RNA polymerase II"/>
    <property type="evidence" value="ECO:0007669"/>
    <property type="project" value="InterPro"/>
</dbReference>
<dbReference type="GO" id="GO:0005634">
    <property type="term" value="C:nucleus"/>
    <property type="evidence" value="ECO:0007669"/>
    <property type="project" value="UniProtKB-SubCell"/>
</dbReference>
<comment type="similarity">
    <text evidence="2">Belongs to the transcriptional coactivator PC4 family.</text>
</comment>
<evidence type="ECO:0000256" key="4">
    <source>
        <dbReference type="ARBA" id="ARBA00023125"/>
    </source>
</evidence>
<evidence type="ECO:0000259" key="8">
    <source>
        <dbReference type="Pfam" id="PF02229"/>
    </source>
</evidence>
<keyword evidence="10" id="KW-1185">Reference proteome</keyword>
<dbReference type="Pfam" id="PF02229">
    <property type="entry name" value="PC4"/>
    <property type="match status" value="1"/>
</dbReference>
<organism evidence="9 10">
    <name type="scientific">Psilocybe cyanescens</name>
    <dbReference type="NCBI Taxonomy" id="93625"/>
    <lineage>
        <taxon>Eukaryota</taxon>
        <taxon>Fungi</taxon>
        <taxon>Dikarya</taxon>
        <taxon>Basidiomycota</taxon>
        <taxon>Agaricomycotina</taxon>
        <taxon>Agaricomycetes</taxon>
        <taxon>Agaricomycetidae</taxon>
        <taxon>Agaricales</taxon>
        <taxon>Agaricineae</taxon>
        <taxon>Strophariaceae</taxon>
        <taxon>Psilocybe</taxon>
    </lineage>
</organism>
<evidence type="ECO:0000256" key="1">
    <source>
        <dbReference type="ARBA" id="ARBA00004123"/>
    </source>
</evidence>
<dbReference type="EMBL" id="NHYD01003975">
    <property type="protein sequence ID" value="PPQ67306.1"/>
    <property type="molecule type" value="Genomic_DNA"/>
</dbReference>
<keyword evidence="3" id="KW-0805">Transcription regulation</keyword>